<keyword evidence="10" id="KW-1185">Reference proteome</keyword>
<evidence type="ECO:0000256" key="3">
    <source>
        <dbReference type="ARBA" id="ARBA00006958"/>
    </source>
</evidence>
<dbReference type="InterPro" id="IPR027806">
    <property type="entry name" value="HARBI1_dom"/>
</dbReference>
<sequence>MPQPSQDDLKEISRDYNRLWQFPNCIGAIDGKHCEIICPAHSGSTYYTYKNYFSVILQGAADANKIFIAIEVGGRGKQSDGGTFHYSVLNKLMESGRFNIPPPDMIPGTTCSLPYVFIGDEAYPMKTNLMRPFPERSLNDERRYFNERLSRARKCKCN</sequence>
<evidence type="ECO:0000313" key="9">
    <source>
        <dbReference type="EMBL" id="KDR09450.1"/>
    </source>
</evidence>
<reference evidence="9 10" key="1">
    <citation type="journal article" date="2014" name="Nat. Commun.">
        <title>Molecular traces of alternative social organization in a termite genome.</title>
        <authorList>
            <person name="Terrapon N."/>
            <person name="Li C."/>
            <person name="Robertson H.M."/>
            <person name="Ji L."/>
            <person name="Meng X."/>
            <person name="Booth W."/>
            <person name="Chen Z."/>
            <person name="Childers C.P."/>
            <person name="Glastad K.M."/>
            <person name="Gokhale K."/>
            <person name="Gowin J."/>
            <person name="Gronenberg W."/>
            <person name="Hermansen R.A."/>
            <person name="Hu H."/>
            <person name="Hunt B.G."/>
            <person name="Huylmans A.K."/>
            <person name="Khalil S.M."/>
            <person name="Mitchell R.D."/>
            <person name="Munoz-Torres M.C."/>
            <person name="Mustard J.A."/>
            <person name="Pan H."/>
            <person name="Reese J.T."/>
            <person name="Scharf M.E."/>
            <person name="Sun F."/>
            <person name="Vogel H."/>
            <person name="Xiao J."/>
            <person name="Yang W."/>
            <person name="Yang Z."/>
            <person name="Yang Z."/>
            <person name="Zhou J."/>
            <person name="Zhu J."/>
            <person name="Brent C.S."/>
            <person name="Elsik C.G."/>
            <person name="Goodisman M.A."/>
            <person name="Liberles D.A."/>
            <person name="Roe R.M."/>
            <person name="Vargo E.L."/>
            <person name="Vilcinskas A."/>
            <person name="Wang J."/>
            <person name="Bornberg-Bauer E."/>
            <person name="Korb J."/>
            <person name="Zhang G."/>
            <person name="Liebig J."/>
        </authorList>
    </citation>
    <scope>NUCLEOTIDE SEQUENCE [LARGE SCALE GENOMIC DNA]</scope>
    <source>
        <tissue evidence="9">Whole organism</tissue>
    </source>
</reference>
<comment type="subcellular location">
    <subcellularLocation>
        <location evidence="2">Nucleus</location>
    </subcellularLocation>
</comment>
<dbReference type="eggNOG" id="KOG4585">
    <property type="taxonomic scope" value="Eukaryota"/>
</dbReference>
<evidence type="ECO:0000313" key="10">
    <source>
        <dbReference type="Proteomes" id="UP000027135"/>
    </source>
</evidence>
<accession>A0A067QUQ9</accession>
<dbReference type="STRING" id="136037.A0A067QUQ9"/>
<organism evidence="9 10">
    <name type="scientific">Zootermopsis nevadensis</name>
    <name type="common">Dampwood termite</name>
    <dbReference type="NCBI Taxonomy" id="136037"/>
    <lineage>
        <taxon>Eukaryota</taxon>
        <taxon>Metazoa</taxon>
        <taxon>Ecdysozoa</taxon>
        <taxon>Arthropoda</taxon>
        <taxon>Hexapoda</taxon>
        <taxon>Insecta</taxon>
        <taxon>Pterygota</taxon>
        <taxon>Neoptera</taxon>
        <taxon>Polyneoptera</taxon>
        <taxon>Dictyoptera</taxon>
        <taxon>Blattodea</taxon>
        <taxon>Blattoidea</taxon>
        <taxon>Termitoidae</taxon>
        <taxon>Termopsidae</taxon>
        <taxon>Zootermopsis</taxon>
    </lineage>
</organism>
<keyword evidence="5" id="KW-0479">Metal-binding</keyword>
<dbReference type="OMA" id="EYLFRID"/>
<evidence type="ECO:0000256" key="6">
    <source>
        <dbReference type="ARBA" id="ARBA00022801"/>
    </source>
</evidence>
<dbReference type="Pfam" id="PF13359">
    <property type="entry name" value="DDE_Tnp_4"/>
    <property type="match status" value="1"/>
</dbReference>
<dbReference type="InterPro" id="IPR045249">
    <property type="entry name" value="HARBI1-like"/>
</dbReference>
<dbReference type="PANTHER" id="PTHR22930">
    <property type="match status" value="1"/>
</dbReference>
<dbReference type="EMBL" id="KK853243">
    <property type="protein sequence ID" value="KDR09450.1"/>
    <property type="molecule type" value="Genomic_DNA"/>
</dbReference>
<dbReference type="Proteomes" id="UP000027135">
    <property type="component" value="Unassembled WGS sequence"/>
</dbReference>
<keyword evidence="7" id="KW-0539">Nucleus</keyword>
<protein>
    <recommendedName>
        <fullName evidence="8">DDE Tnp4 domain-containing protein</fullName>
    </recommendedName>
</protein>
<evidence type="ECO:0000256" key="7">
    <source>
        <dbReference type="ARBA" id="ARBA00023242"/>
    </source>
</evidence>
<gene>
    <name evidence="9" type="ORF">L798_15657</name>
</gene>
<evidence type="ECO:0000256" key="1">
    <source>
        <dbReference type="ARBA" id="ARBA00001968"/>
    </source>
</evidence>
<comment type="cofactor">
    <cofactor evidence="1">
        <name>a divalent metal cation</name>
        <dbReference type="ChEBI" id="CHEBI:60240"/>
    </cofactor>
</comment>
<keyword evidence="6" id="KW-0378">Hydrolase</keyword>
<dbReference type="PANTHER" id="PTHR22930:SF269">
    <property type="entry name" value="NUCLEASE HARBI1-LIKE PROTEIN"/>
    <property type="match status" value="1"/>
</dbReference>
<evidence type="ECO:0000256" key="4">
    <source>
        <dbReference type="ARBA" id="ARBA00022722"/>
    </source>
</evidence>
<dbReference type="GO" id="GO:0004518">
    <property type="term" value="F:nuclease activity"/>
    <property type="evidence" value="ECO:0007669"/>
    <property type="project" value="UniProtKB-KW"/>
</dbReference>
<dbReference type="AlphaFoldDB" id="A0A067QUQ9"/>
<feature type="domain" description="DDE Tnp4" evidence="8">
    <location>
        <begin position="29"/>
        <end position="153"/>
    </location>
</feature>
<comment type="similarity">
    <text evidence="3">Belongs to the HARBI1 family.</text>
</comment>
<dbReference type="GO" id="GO:0016787">
    <property type="term" value="F:hydrolase activity"/>
    <property type="evidence" value="ECO:0007669"/>
    <property type="project" value="UniProtKB-KW"/>
</dbReference>
<proteinExistence type="inferred from homology"/>
<name>A0A067QUQ9_ZOONE</name>
<keyword evidence="4" id="KW-0540">Nuclease</keyword>
<dbReference type="InParanoid" id="A0A067QUQ9"/>
<dbReference type="GO" id="GO:0005634">
    <property type="term" value="C:nucleus"/>
    <property type="evidence" value="ECO:0007669"/>
    <property type="project" value="UniProtKB-SubCell"/>
</dbReference>
<dbReference type="GO" id="GO:0046872">
    <property type="term" value="F:metal ion binding"/>
    <property type="evidence" value="ECO:0007669"/>
    <property type="project" value="UniProtKB-KW"/>
</dbReference>
<evidence type="ECO:0000259" key="8">
    <source>
        <dbReference type="Pfam" id="PF13359"/>
    </source>
</evidence>
<evidence type="ECO:0000256" key="2">
    <source>
        <dbReference type="ARBA" id="ARBA00004123"/>
    </source>
</evidence>
<evidence type="ECO:0000256" key="5">
    <source>
        <dbReference type="ARBA" id="ARBA00022723"/>
    </source>
</evidence>